<dbReference type="AlphaFoldDB" id="A0A1N6WZ97"/>
<protein>
    <submittedName>
        <fullName evidence="1">Uncharacterized protein</fullName>
    </submittedName>
</protein>
<gene>
    <name evidence="1" type="ORF">SAMN05920897_11948</name>
</gene>
<accession>A0A1N6WZ97</accession>
<dbReference type="EMBL" id="FTMS01000019">
    <property type="protein sequence ID" value="SIQ95429.1"/>
    <property type="molecule type" value="Genomic_DNA"/>
</dbReference>
<dbReference type="InterPro" id="IPR035196">
    <property type="entry name" value="DUF5312"/>
</dbReference>
<reference evidence="1 2" key="1">
    <citation type="submission" date="2017-01" db="EMBL/GenBank/DDBJ databases">
        <authorList>
            <person name="Mah S.A."/>
            <person name="Swanson W.J."/>
            <person name="Moy G.W."/>
            <person name="Vacquier V.D."/>
        </authorList>
    </citation>
    <scope>NUCLEOTIDE SEQUENCE [LARGE SCALE GENOMIC DNA]</scope>
    <source>
        <strain evidence="1 2">ASpG1</strain>
    </source>
</reference>
<evidence type="ECO:0000313" key="2">
    <source>
        <dbReference type="Proteomes" id="UP000186400"/>
    </source>
</evidence>
<name>A0A1N6WZ97_9SPIO</name>
<organism evidence="1 2">
    <name type="scientific">Alkalispirochaeta americana</name>
    <dbReference type="NCBI Taxonomy" id="159291"/>
    <lineage>
        <taxon>Bacteria</taxon>
        <taxon>Pseudomonadati</taxon>
        <taxon>Spirochaetota</taxon>
        <taxon>Spirochaetia</taxon>
        <taxon>Spirochaetales</taxon>
        <taxon>Spirochaetaceae</taxon>
        <taxon>Alkalispirochaeta</taxon>
    </lineage>
</organism>
<dbReference type="OrthoDB" id="9888390at2"/>
<proteinExistence type="predicted"/>
<dbReference type="STRING" id="159291.SAMN05920897_11948"/>
<sequence length="518" mass="60006">MRKSERYTVPYPPAEPAPETVYRQRFHEFPLWYRWYLRVLALLHGTSVEKTVRRHELQELRRKLAPLARDILDLSVPALLPGFHLRLRSLEIKRRRLIPLLREVQSSNRGRFLVETLARQDPKTHQALEDAAGIPETLLESTETTLAVAREAVQNHLKEELEIRRHRIEETLTPLWTTITALSILVRADLESLLPPAEQGLVRTPLRVVQTPLQELHQTMELLRRERNHTATEELCDFARRRARLPSPPPREIWQELEEFRVAVPLLEITKLAWEDPYLEIRPLLIRNEWWQTFHQTWTARATERTGALLLTHRTEQLRERLSQIFQVSGPPPSWLPSELYPTTMGFVLLLGESEFFHDTRRVVTQVVIDAVFQHLDVRNALHQAALQIDQSLERLSSLMGKGEKRGTLGEELLRIRRRSGTSSLARRQLSELYEQHRHRVRTALEEFMEALIAGSVLIDRTLSGTAPAFDYQTVQAQSFSGDFPARELLQTVATQWAPLGRELRALYTLESTAGPSP</sequence>
<dbReference type="Proteomes" id="UP000186400">
    <property type="component" value="Unassembled WGS sequence"/>
</dbReference>
<dbReference type="Pfam" id="PF17239">
    <property type="entry name" value="DUF5312"/>
    <property type="match status" value="2"/>
</dbReference>
<evidence type="ECO:0000313" key="1">
    <source>
        <dbReference type="EMBL" id="SIQ95429.1"/>
    </source>
</evidence>
<dbReference type="RefSeq" id="WP_076489763.1">
    <property type="nucleotide sequence ID" value="NZ_FTMS01000019.1"/>
</dbReference>
<keyword evidence="2" id="KW-1185">Reference proteome</keyword>